<dbReference type="OrthoDB" id="249703at2759"/>
<reference evidence="1 2" key="1">
    <citation type="submission" date="2018-05" db="EMBL/GenBank/DDBJ databases">
        <title>Genome sequencing and assembly of the regulated plant pathogen Lachnellula willkommii and related sister species for the development of diagnostic species identification markers.</title>
        <authorList>
            <person name="Giroux E."/>
            <person name="Bilodeau G."/>
        </authorList>
    </citation>
    <scope>NUCLEOTIDE SEQUENCE [LARGE SCALE GENOMIC DNA]</scope>
    <source>
        <strain evidence="1 2">CBS 268.59</strain>
    </source>
</reference>
<dbReference type="Gene3D" id="3.40.50.1820">
    <property type="entry name" value="alpha/beta hydrolase"/>
    <property type="match status" value="1"/>
</dbReference>
<dbReference type="InterPro" id="IPR050261">
    <property type="entry name" value="FrsA_esterase"/>
</dbReference>
<dbReference type="AlphaFoldDB" id="A0A8T9BW22"/>
<dbReference type="EMBL" id="QGMK01001683">
    <property type="protein sequence ID" value="TVY65591.1"/>
    <property type="molecule type" value="Genomic_DNA"/>
</dbReference>
<name>A0A8T9BW22_9HELO</name>
<dbReference type="PANTHER" id="PTHR22946:SF12">
    <property type="entry name" value="CONIDIAL PIGMENT BIOSYNTHESIS PROTEIN AYG1 (AFU_ORTHOLOGUE AFUA_2G17550)"/>
    <property type="match status" value="1"/>
</dbReference>
<dbReference type="SUPFAM" id="SSF53474">
    <property type="entry name" value="alpha/beta-Hydrolases"/>
    <property type="match status" value="1"/>
</dbReference>
<dbReference type="Gene3D" id="1.20.1440.110">
    <property type="entry name" value="acylaminoacyl peptidase"/>
    <property type="match status" value="1"/>
</dbReference>
<sequence>MLQLSEDSSFHFEAIRSLGITRANGSDIGETLAILDKIKPKDFEDWYREWHNLALRVQSSIDGSKSYSPVTLRDVYFRASHYFYVADFYTHGSPEDPRGKESYELWRKYFDMANAHLPIPGQHVTLDSGHGFKIPVILWRAPQASATNPRPTLILGGGFDSCMEELYNTFGIPALERGYNVTIYEGPGQPTLLREQGVGFIHDWEKAVTPIVDYILAHKSDNLAFMDTTKVGLLGWSLGGYFAARAAAFEPRLAAVICIDGVWDFGETFLQSFDGTGEALEKRDIEAFNRCYETIPTSTSSQRRWIRDHMKYSFQQSSGHGIYQIVKKMTLEGIADKIKMPAFVAEAVADQFFAGQPACVVAEIGANATLFKFDETHAAETHVHAGALTYLNQEIMEWYAGIVGDKHE</sequence>
<keyword evidence="2" id="KW-1185">Reference proteome</keyword>
<evidence type="ECO:0000313" key="2">
    <source>
        <dbReference type="Proteomes" id="UP000469558"/>
    </source>
</evidence>
<dbReference type="GO" id="GO:0016787">
    <property type="term" value="F:hydrolase activity"/>
    <property type="evidence" value="ECO:0007669"/>
    <property type="project" value="UniProtKB-KW"/>
</dbReference>
<comment type="caution">
    <text evidence="1">The sequence shown here is derived from an EMBL/GenBank/DDBJ whole genome shotgun (WGS) entry which is preliminary data.</text>
</comment>
<dbReference type="InterPro" id="IPR029058">
    <property type="entry name" value="AB_hydrolase_fold"/>
</dbReference>
<organism evidence="1 2">
    <name type="scientific">Lachnellula suecica</name>
    <dbReference type="NCBI Taxonomy" id="602035"/>
    <lineage>
        <taxon>Eukaryota</taxon>
        <taxon>Fungi</taxon>
        <taxon>Dikarya</taxon>
        <taxon>Ascomycota</taxon>
        <taxon>Pezizomycotina</taxon>
        <taxon>Leotiomycetes</taxon>
        <taxon>Helotiales</taxon>
        <taxon>Lachnaceae</taxon>
        <taxon>Lachnellula</taxon>
    </lineage>
</organism>
<gene>
    <name evidence="1" type="primary">FUS2_0</name>
    <name evidence="1" type="ORF">LSUE1_G009547</name>
</gene>
<keyword evidence="1" id="KW-0378">Hydrolase</keyword>
<dbReference type="PANTHER" id="PTHR22946">
    <property type="entry name" value="DIENELACTONE HYDROLASE DOMAIN-CONTAINING PROTEIN-RELATED"/>
    <property type="match status" value="1"/>
</dbReference>
<protein>
    <submittedName>
        <fullName evidence="1">20-hydroxy-prefusarin hydrolase FUS2</fullName>
    </submittedName>
</protein>
<evidence type="ECO:0000313" key="1">
    <source>
        <dbReference type="EMBL" id="TVY65591.1"/>
    </source>
</evidence>
<accession>A0A8T9BW22</accession>
<dbReference type="Proteomes" id="UP000469558">
    <property type="component" value="Unassembled WGS sequence"/>
</dbReference>
<proteinExistence type="predicted"/>